<dbReference type="Proteomes" id="UP000708208">
    <property type="component" value="Unassembled WGS sequence"/>
</dbReference>
<protein>
    <submittedName>
        <fullName evidence="1">Uncharacterized protein</fullName>
    </submittedName>
</protein>
<gene>
    <name evidence="1" type="ORF">AFUS01_LOCUS42389</name>
</gene>
<name>A0A8J2LIX8_9HEXA</name>
<reference evidence="1" key="1">
    <citation type="submission" date="2021-06" db="EMBL/GenBank/DDBJ databases">
        <authorList>
            <person name="Hodson N. C."/>
            <person name="Mongue J. A."/>
            <person name="Jaron S. K."/>
        </authorList>
    </citation>
    <scope>NUCLEOTIDE SEQUENCE</scope>
</reference>
<evidence type="ECO:0000313" key="1">
    <source>
        <dbReference type="EMBL" id="CAG7832718.1"/>
    </source>
</evidence>
<sequence length="92" mass="10769">MNTEETVNVFVLSEKNNSYECMQCKCNQYGKWRRLAVANACHKQTVCPCRRDHVLQILSGEFYLQNIPGKDNLVNIENISNNNHVYCEMWLI</sequence>
<dbReference type="AlphaFoldDB" id="A0A8J2LIX8"/>
<organism evidence="1 2">
    <name type="scientific">Allacma fusca</name>
    <dbReference type="NCBI Taxonomy" id="39272"/>
    <lineage>
        <taxon>Eukaryota</taxon>
        <taxon>Metazoa</taxon>
        <taxon>Ecdysozoa</taxon>
        <taxon>Arthropoda</taxon>
        <taxon>Hexapoda</taxon>
        <taxon>Collembola</taxon>
        <taxon>Symphypleona</taxon>
        <taxon>Sminthuridae</taxon>
        <taxon>Allacma</taxon>
    </lineage>
</organism>
<keyword evidence="2" id="KW-1185">Reference proteome</keyword>
<proteinExistence type="predicted"/>
<dbReference type="EMBL" id="CAJVCH010566573">
    <property type="protein sequence ID" value="CAG7832718.1"/>
    <property type="molecule type" value="Genomic_DNA"/>
</dbReference>
<comment type="caution">
    <text evidence="1">The sequence shown here is derived from an EMBL/GenBank/DDBJ whole genome shotgun (WGS) entry which is preliminary data.</text>
</comment>
<evidence type="ECO:0000313" key="2">
    <source>
        <dbReference type="Proteomes" id="UP000708208"/>
    </source>
</evidence>
<accession>A0A8J2LIX8</accession>